<protein>
    <submittedName>
        <fullName evidence="2">Uncharacterized protein</fullName>
    </submittedName>
</protein>
<evidence type="ECO:0000256" key="1">
    <source>
        <dbReference type="SAM" id="SignalP"/>
    </source>
</evidence>
<feature type="chain" id="PRO_5035857482" evidence="1">
    <location>
        <begin position="25"/>
        <end position="78"/>
    </location>
</feature>
<keyword evidence="1" id="KW-0732">Signal</keyword>
<dbReference type="Proteomes" id="UP000831796">
    <property type="component" value="Chromosome"/>
</dbReference>
<gene>
    <name evidence="2" type="ORF">MUN79_06645</name>
</gene>
<dbReference type="EMBL" id="CP095046">
    <property type="protein sequence ID" value="UOQ73601.1"/>
    <property type="molecule type" value="Genomic_DNA"/>
</dbReference>
<reference evidence="2" key="1">
    <citation type="submission" date="2022-04" db="EMBL/GenBank/DDBJ databases">
        <title>Hymenobacter sp. isolated from the air.</title>
        <authorList>
            <person name="Won M."/>
            <person name="Lee C.-M."/>
            <person name="Woen H.-Y."/>
            <person name="Kwon S.-W."/>
        </authorList>
    </citation>
    <scope>NUCLEOTIDE SEQUENCE</scope>
    <source>
        <strain evidence="2">5116S-3</strain>
    </source>
</reference>
<organism evidence="2 3">
    <name type="scientific">Hymenobacter cellulosilyticus</name>
    <dbReference type="NCBI Taxonomy" id="2932248"/>
    <lineage>
        <taxon>Bacteria</taxon>
        <taxon>Pseudomonadati</taxon>
        <taxon>Bacteroidota</taxon>
        <taxon>Cytophagia</taxon>
        <taxon>Cytophagales</taxon>
        <taxon>Hymenobacteraceae</taxon>
        <taxon>Hymenobacter</taxon>
    </lineage>
</organism>
<dbReference type="RefSeq" id="WP_244676952.1">
    <property type="nucleotide sequence ID" value="NZ_CP095046.1"/>
</dbReference>
<dbReference type="PROSITE" id="PS51257">
    <property type="entry name" value="PROKAR_LIPOPROTEIN"/>
    <property type="match status" value="1"/>
</dbReference>
<dbReference type="AlphaFoldDB" id="A0A8T9QB48"/>
<evidence type="ECO:0000313" key="2">
    <source>
        <dbReference type="EMBL" id="UOQ73601.1"/>
    </source>
</evidence>
<proteinExistence type="predicted"/>
<sequence length="78" mass="8086">MILKKVNFRLARLAFLLWAGVSTASGLSCTKDAATPQAAAPETTPAAAPHLVSSTLIGEYSPAVLAGRVKDIPLVGPW</sequence>
<feature type="signal peptide" evidence="1">
    <location>
        <begin position="1"/>
        <end position="24"/>
    </location>
</feature>
<accession>A0A8T9QB48</accession>
<evidence type="ECO:0000313" key="3">
    <source>
        <dbReference type="Proteomes" id="UP000831796"/>
    </source>
</evidence>
<dbReference type="KEGG" id="hcu:MUN79_06645"/>
<name>A0A8T9QB48_9BACT</name>
<keyword evidence="3" id="KW-1185">Reference proteome</keyword>